<evidence type="ECO:0000256" key="11">
    <source>
        <dbReference type="ARBA" id="ARBA00030835"/>
    </source>
</evidence>
<dbReference type="GO" id="GO:0071555">
    <property type="term" value="P:cell wall organization"/>
    <property type="evidence" value="ECO:0007669"/>
    <property type="project" value="UniProtKB-KW"/>
</dbReference>
<comment type="caution">
    <text evidence="13">The sequence shown here is derived from an EMBL/GenBank/DDBJ whole genome shotgun (WGS) entry which is preliminary data.</text>
</comment>
<dbReference type="InterPro" id="IPR013377">
    <property type="entry name" value="FlgJ"/>
</dbReference>
<dbReference type="OrthoDB" id="289937at2"/>
<evidence type="ECO:0000256" key="5">
    <source>
        <dbReference type="ARBA" id="ARBA00013433"/>
    </source>
</evidence>
<keyword evidence="13" id="KW-0282">Flagellum</keyword>
<accession>A0A3N5DPU7</accession>
<dbReference type="InterPro" id="IPR019301">
    <property type="entry name" value="Flagellar_prot_FlgJ_N"/>
</dbReference>
<dbReference type="NCBIfam" id="TIGR02541">
    <property type="entry name" value="flagell_FlgJ"/>
    <property type="match status" value="1"/>
</dbReference>
<keyword evidence="8 13" id="KW-0378">Hydrolase</keyword>
<keyword evidence="13" id="KW-0966">Cell projection</keyword>
<evidence type="ECO:0000256" key="1">
    <source>
        <dbReference type="ARBA" id="ARBA00002954"/>
    </source>
</evidence>
<keyword evidence="6" id="KW-0574">Periplasm</keyword>
<comment type="similarity">
    <text evidence="4">In the C-terminal section; belongs to the glycosyl hydrolase 73 family.</text>
</comment>
<evidence type="ECO:0000256" key="7">
    <source>
        <dbReference type="ARBA" id="ARBA00022795"/>
    </source>
</evidence>
<dbReference type="Pfam" id="PF01832">
    <property type="entry name" value="Glucosaminidase"/>
    <property type="match status" value="1"/>
</dbReference>
<evidence type="ECO:0000256" key="9">
    <source>
        <dbReference type="ARBA" id="ARBA00023295"/>
    </source>
</evidence>
<dbReference type="RefSeq" id="WP_124023302.1">
    <property type="nucleotide sequence ID" value="NZ_RPOH01000021.1"/>
</dbReference>
<evidence type="ECO:0000256" key="8">
    <source>
        <dbReference type="ARBA" id="ARBA00022801"/>
    </source>
</evidence>
<feature type="domain" description="Mannosyl-glycoprotein endo-beta-N-acetylglucosamidase-like" evidence="12">
    <location>
        <begin position="151"/>
        <end position="312"/>
    </location>
</feature>
<evidence type="ECO:0000256" key="3">
    <source>
        <dbReference type="ARBA" id="ARBA00006880"/>
    </source>
</evidence>
<proteinExistence type="inferred from homology"/>
<reference evidence="13 14" key="1">
    <citation type="submission" date="2018-11" db="EMBL/GenBank/DDBJ databases">
        <title>Draft genome sequence of Buttiauxella warmboldiae CCUG 35512.</title>
        <authorList>
            <person name="Salva-Serra F."/>
            <person name="Marathe N."/>
            <person name="Moore E."/>
            <person name="Svensson L."/>
            <person name="Engstrom-Jakobsson H."/>
        </authorList>
    </citation>
    <scope>NUCLEOTIDE SEQUENCE [LARGE SCALE GENOMIC DNA]</scope>
    <source>
        <strain evidence="13 14">CCUG 35512</strain>
    </source>
</reference>
<evidence type="ECO:0000256" key="4">
    <source>
        <dbReference type="ARBA" id="ARBA00007974"/>
    </source>
</evidence>
<dbReference type="GO" id="GO:0044780">
    <property type="term" value="P:bacterial-type flagellum assembly"/>
    <property type="evidence" value="ECO:0007669"/>
    <property type="project" value="InterPro"/>
</dbReference>
<name>A0A3N5DPU7_9ENTR</name>
<evidence type="ECO:0000256" key="6">
    <source>
        <dbReference type="ARBA" id="ARBA00022764"/>
    </source>
</evidence>
<keyword evidence="14" id="KW-1185">Reference proteome</keyword>
<organism evidence="13 14">
    <name type="scientific">Buttiauxella warmboldiae</name>
    <dbReference type="NCBI Taxonomy" id="82993"/>
    <lineage>
        <taxon>Bacteria</taxon>
        <taxon>Pseudomonadati</taxon>
        <taxon>Pseudomonadota</taxon>
        <taxon>Gammaproteobacteria</taxon>
        <taxon>Enterobacterales</taxon>
        <taxon>Enterobacteriaceae</taxon>
        <taxon>Buttiauxella</taxon>
    </lineage>
</organism>
<dbReference type="PANTHER" id="PTHR33308:SF9">
    <property type="entry name" value="PEPTIDOGLYCAN HYDROLASE FLGJ"/>
    <property type="match status" value="1"/>
</dbReference>
<dbReference type="Pfam" id="PF10135">
    <property type="entry name" value="Rod-binding"/>
    <property type="match status" value="1"/>
</dbReference>
<evidence type="ECO:0000256" key="10">
    <source>
        <dbReference type="ARBA" id="ARBA00023316"/>
    </source>
</evidence>
<protein>
    <recommendedName>
        <fullName evidence="5">Peptidoglycan hydrolase FlgJ</fullName>
    </recommendedName>
    <alternativeName>
        <fullName evidence="11">Muramidase FlgJ</fullName>
    </alternativeName>
</protein>
<evidence type="ECO:0000313" key="13">
    <source>
        <dbReference type="EMBL" id="RPH29231.1"/>
    </source>
</evidence>
<dbReference type="Gene3D" id="1.10.530.10">
    <property type="match status" value="1"/>
</dbReference>
<comment type="subcellular location">
    <subcellularLocation>
        <location evidence="2">Periplasm</location>
    </subcellularLocation>
</comment>
<evidence type="ECO:0000313" key="14">
    <source>
        <dbReference type="Proteomes" id="UP000268615"/>
    </source>
</evidence>
<dbReference type="GO" id="GO:0042597">
    <property type="term" value="C:periplasmic space"/>
    <property type="evidence" value="ECO:0007669"/>
    <property type="project" value="UniProtKB-SubCell"/>
</dbReference>
<dbReference type="GO" id="GO:0016798">
    <property type="term" value="F:hydrolase activity, acting on glycosyl bonds"/>
    <property type="evidence" value="ECO:0007669"/>
    <property type="project" value="UniProtKB-KW"/>
</dbReference>
<dbReference type="InterPro" id="IPR051056">
    <property type="entry name" value="Glycosyl_Hydrolase_73"/>
</dbReference>
<dbReference type="PRINTS" id="PR01002">
    <property type="entry name" value="FLGFLGJ"/>
</dbReference>
<keyword evidence="10" id="KW-0961">Cell wall biogenesis/degradation</keyword>
<dbReference type="EMBL" id="RPOH01000021">
    <property type="protein sequence ID" value="RPH29231.1"/>
    <property type="molecule type" value="Genomic_DNA"/>
</dbReference>
<dbReference type="GO" id="GO:0004040">
    <property type="term" value="F:amidase activity"/>
    <property type="evidence" value="ECO:0007669"/>
    <property type="project" value="InterPro"/>
</dbReference>
<gene>
    <name evidence="13" type="primary">flgJ</name>
    <name evidence="13" type="ORF">EHN07_06150</name>
</gene>
<dbReference type="PANTHER" id="PTHR33308">
    <property type="entry name" value="PEPTIDOGLYCAN HYDROLASE FLGJ"/>
    <property type="match status" value="1"/>
</dbReference>
<keyword evidence="9" id="KW-0326">Glycosidase</keyword>
<evidence type="ECO:0000259" key="12">
    <source>
        <dbReference type="SMART" id="SM00047"/>
    </source>
</evidence>
<dbReference type="SMART" id="SM00047">
    <property type="entry name" value="LYZ2"/>
    <property type="match status" value="1"/>
</dbReference>
<sequence>MANLSLVSGAAFDIRGLDGLKREVKNHSGEGLKAAAKQMEGIFIQMMLKSMREASFKDGLFNSDQSDMFTAMYDQQVSQDIAAQSKMGFADLMIKQMGGEAPTSQPTRGAAPAPYVLNQTAFAATKAKLSSLSQKMDIGLNQQTVTTSIRSMEKNTHFISKMLEPALATAKKSGIPHLLIIAQAALESGWGNREITTAEGKKSHNLFGVKATPAWKGESTEITTTELINGTLQKVKAAFKVYPSYSSALDDYIALLTHNPLYHNVARSGSPEKAAQALQSAGYATDPDYAQKLINIMHKVKLNISHGLDSCKTDLSSIF</sequence>
<dbReference type="InterPro" id="IPR002901">
    <property type="entry name" value="MGlyc_endo_b_GlcNAc-like_dom"/>
</dbReference>
<evidence type="ECO:0000256" key="2">
    <source>
        <dbReference type="ARBA" id="ARBA00004418"/>
    </source>
</evidence>
<dbReference type="AlphaFoldDB" id="A0A3N5DPU7"/>
<dbReference type="Proteomes" id="UP000268615">
    <property type="component" value="Unassembled WGS sequence"/>
</dbReference>
<comment type="function">
    <text evidence="1">Flagellum-specific muramidase which hydrolyzes the peptidoglycan layer to assemble the rod structure in the periplasmic space.</text>
</comment>
<comment type="similarity">
    <text evidence="3">In the N-terminal section; belongs to the FlgJ family.</text>
</comment>
<keyword evidence="13" id="KW-0969">Cilium</keyword>
<dbReference type="GO" id="GO:0071973">
    <property type="term" value="P:bacterial-type flagellum-dependent cell motility"/>
    <property type="evidence" value="ECO:0007669"/>
    <property type="project" value="TreeGrafter"/>
</dbReference>
<keyword evidence="7" id="KW-1005">Bacterial flagellum biogenesis</keyword>
<dbReference type="Gene3D" id="2.10.70.40">
    <property type="entry name" value="peptidoglycan hydrolase"/>
    <property type="match status" value="1"/>
</dbReference>